<comment type="caution">
    <text evidence="2">The sequence shown here is derived from an EMBL/GenBank/DDBJ whole genome shotgun (WGS) entry which is preliminary data.</text>
</comment>
<evidence type="ECO:0000313" key="2">
    <source>
        <dbReference type="EMBL" id="KAK6165114.1"/>
    </source>
</evidence>
<keyword evidence="3" id="KW-1185">Reference proteome</keyword>
<dbReference type="Gene3D" id="3.30.70.1820">
    <property type="entry name" value="L1 transposable element, RRM domain"/>
    <property type="match status" value="1"/>
</dbReference>
<dbReference type="Proteomes" id="UP001347796">
    <property type="component" value="Unassembled WGS sequence"/>
</dbReference>
<evidence type="ECO:0000313" key="3">
    <source>
        <dbReference type="Proteomes" id="UP001347796"/>
    </source>
</evidence>
<feature type="coiled-coil region" evidence="1">
    <location>
        <begin position="2"/>
        <end position="40"/>
    </location>
</feature>
<protein>
    <submittedName>
        <fullName evidence="2">Uncharacterized protein</fullName>
    </submittedName>
</protein>
<proteinExistence type="predicted"/>
<keyword evidence="1" id="KW-0175">Coiled coil</keyword>
<reference evidence="2 3" key="1">
    <citation type="submission" date="2024-01" db="EMBL/GenBank/DDBJ databases">
        <title>The genome of the rayed Mediterranean limpet Patella caerulea (Linnaeus, 1758).</title>
        <authorList>
            <person name="Anh-Thu Weber A."/>
            <person name="Halstead-Nussloch G."/>
        </authorList>
    </citation>
    <scope>NUCLEOTIDE SEQUENCE [LARGE SCALE GENOMIC DNA]</scope>
    <source>
        <strain evidence="2">AATW-2023a</strain>
        <tissue evidence="2">Whole specimen</tissue>
    </source>
</reference>
<organism evidence="2 3">
    <name type="scientific">Patella caerulea</name>
    <name type="common">Rayed Mediterranean limpet</name>
    <dbReference type="NCBI Taxonomy" id="87958"/>
    <lineage>
        <taxon>Eukaryota</taxon>
        <taxon>Metazoa</taxon>
        <taxon>Spiralia</taxon>
        <taxon>Lophotrochozoa</taxon>
        <taxon>Mollusca</taxon>
        <taxon>Gastropoda</taxon>
        <taxon>Patellogastropoda</taxon>
        <taxon>Patelloidea</taxon>
        <taxon>Patellidae</taxon>
        <taxon>Patella</taxon>
    </lineage>
</organism>
<dbReference type="EMBL" id="JAZGQO010000028">
    <property type="protein sequence ID" value="KAK6165114.1"/>
    <property type="molecule type" value="Genomic_DNA"/>
</dbReference>
<accession>A0AAN8GFK8</accession>
<gene>
    <name evidence="2" type="ORF">SNE40_023673</name>
</gene>
<sequence>MSNELQKSLEFERNRVDEALEEISKKNAELEEKLILLEKHDRKYNILIYGVEKKQNKDISKVVYNFFAEQLELDEEILLSVRFANLHRLRSYENDKRGPPAILVKFIHYHDRDLIMGNSYKLQSGFRILSDLPVVMKKERSRLATIAYKLRKEKYLKTRIRDSGTQMILETRKTKEDRWTIHKTALNSSS</sequence>
<dbReference type="AlphaFoldDB" id="A0AAN8GFK8"/>
<evidence type="ECO:0000256" key="1">
    <source>
        <dbReference type="SAM" id="Coils"/>
    </source>
</evidence>
<name>A0AAN8GFK8_PATCE</name>